<dbReference type="SUPFAM" id="SSF48173">
    <property type="entry name" value="Cryptochrome/photolyase FAD-binding domain"/>
    <property type="match status" value="1"/>
</dbReference>
<dbReference type="GO" id="GO:0071949">
    <property type="term" value="F:FAD binding"/>
    <property type="evidence" value="ECO:0007669"/>
    <property type="project" value="TreeGrafter"/>
</dbReference>
<feature type="binding site" evidence="4">
    <location>
        <begin position="253"/>
        <end position="257"/>
    </location>
    <ligand>
        <name>FAD</name>
        <dbReference type="ChEBI" id="CHEBI:57692"/>
    </ligand>
</feature>
<evidence type="ECO:0000259" key="7">
    <source>
        <dbReference type="PROSITE" id="PS51645"/>
    </source>
</evidence>
<feature type="site" description="Electron transfer via tryptophanyl radical" evidence="5">
    <location>
        <position position="376"/>
    </location>
</feature>
<dbReference type="PROSITE" id="PS51645">
    <property type="entry name" value="PHR_CRY_ALPHA_BETA"/>
    <property type="match status" value="1"/>
</dbReference>
<dbReference type="InterPro" id="IPR006050">
    <property type="entry name" value="DNA_photolyase_N"/>
</dbReference>
<name>A0A1D2NJD5_ORCCI</name>
<dbReference type="InterPro" id="IPR036134">
    <property type="entry name" value="Crypto/Photolyase_FAD-like_sf"/>
</dbReference>
<dbReference type="InterPro" id="IPR014729">
    <property type="entry name" value="Rossmann-like_a/b/a_fold"/>
</dbReference>
<dbReference type="STRING" id="48709.A0A1D2NJD5"/>
<evidence type="ECO:0000313" key="9">
    <source>
        <dbReference type="Proteomes" id="UP000094527"/>
    </source>
</evidence>
<comment type="caution">
    <text evidence="8">The sequence shown here is derived from an EMBL/GenBank/DDBJ whole genome shotgun (WGS) entry which is preliminary data.</text>
</comment>
<evidence type="ECO:0000256" key="1">
    <source>
        <dbReference type="ARBA" id="ARBA00005862"/>
    </source>
</evidence>
<sequence length="560" mass="64333">MGTKSPPVVLHWFRKGLRLHDNPALERAVKFAKDNQAVVRPVFILDTELPKSYKIGANRYRFLVESLEDLDQSFRSLGTRLFVIRGKVQDVLENCFKTWNVKLITFENDTEPYSRARDTEFYKLAKKHGIPFEGFWSHTLYEPILLIKTNKGQTPKTYQKFIDVMTKTGQPPKSISTITSIPAHFKDPLLSSSTYDTPTLTELKVNAEELGPHLFKGGETEALQRMDRSLANKHYVENFAKPNTSPNSIKPSTTVLSPYLKFGCLSCRLFYEKLQTFKGTKTKPPVSLLGQLYWREFYYLVGAQTPNFIQMKGNSICKQIPWDDNPEYVQAWKEGRTGYPFIDAIMTQLRTEGWIHHLARHAVACFLTRGDLWQHWEKGQDVFEEYLLDADVYLNAGNWMWLSASAFFHQYYRVYSPIKFGQKTDTSGDYIRKYIPVLAKYPPEYIYEPWKAPQSVQKAAGCIVGRDYPKRIVEHETIVKINLTKMNKAYAKPTSQPSPSKSDSKASLKRTADTMDSDDDYADEVHPANTTSTKLPRNSNSNTSTSKRQMSILDAFKAKH</sequence>
<evidence type="ECO:0000256" key="4">
    <source>
        <dbReference type="PIRSR" id="PIRSR602081-1"/>
    </source>
</evidence>
<dbReference type="GO" id="GO:0032922">
    <property type="term" value="P:circadian regulation of gene expression"/>
    <property type="evidence" value="ECO:0007669"/>
    <property type="project" value="TreeGrafter"/>
</dbReference>
<feature type="site" description="Electron transfer via tryptophanyl radical" evidence="5">
    <location>
        <position position="322"/>
    </location>
</feature>
<gene>
    <name evidence="8" type="ORF">Ocin01_01235</name>
</gene>
<dbReference type="SUPFAM" id="SSF52425">
    <property type="entry name" value="Cryptochrome/photolyase, N-terminal domain"/>
    <property type="match status" value="1"/>
</dbReference>
<feature type="region of interest" description="Disordered" evidence="6">
    <location>
        <begin position="489"/>
        <end position="560"/>
    </location>
</feature>
<dbReference type="GO" id="GO:0043153">
    <property type="term" value="P:entrainment of circadian clock by photoperiod"/>
    <property type="evidence" value="ECO:0007669"/>
    <property type="project" value="TreeGrafter"/>
</dbReference>
<feature type="compositionally biased region" description="Polar residues" evidence="6">
    <location>
        <begin position="528"/>
        <end position="537"/>
    </location>
</feature>
<feature type="site" description="Electron transfer via tryptophanyl radical" evidence="5">
    <location>
        <position position="399"/>
    </location>
</feature>
<evidence type="ECO:0000256" key="6">
    <source>
        <dbReference type="SAM" id="MobiDB-lite"/>
    </source>
</evidence>
<dbReference type="InterPro" id="IPR005101">
    <property type="entry name" value="Cryptochr/Photolyase_FAD-bd"/>
</dbReference>
<evidence type="ECO:0000256" key="5">
    <source>
        <dbReference type="PIRSR" id="PIRSR602081-2"/>
    </source>
</evidence>
<dbReference type="Gene3D" id="1.10.579.10">
    <property type="entry name" value="DNA Cyclobutane Dipyrimidine Photolyase, subunit A, domain 3"/>
    <property type="match status" value="1"/>
</dbReference>
<reference evidence="8 9" key="1">
    <citation type="journal article" date="2016" name="Genome Biol. Evol.">
        <title>Gene Family Evolution Reflects Adaptation to Soil Environmental Stressors in the Genome of the Collembolan Orchesella cincta.</title>
        <authorList>
            <person name="Faddeeva-Vakhrusheva A."/>
            <person name="Derks M.F."/>
            <person name="Anvar S.Y."/>
            <person name="Agamennone V."/>
            <person name="Suring W."/>
            <person name="Smit S."/>
            <person name="van Straalen N.M."/>
            <person name="Roelofs D."/>
        </authorList>
    </citation>
    <scope>NUCLEOTIDE SEQUENCE [LARGE SCALE GENOMIC DNA]</scope>
    <source>
        <tissue evidence="8">Mixed pool</tissue>
    </source>
</reference>
<feature type="compositionally biased region" description="Basic and acidic residues" evidence="6">
    <location>
        <begin position="502"/>
        <end position="513"/>
    </location>
</feature>
<dbReference type="GO" id="GO:0005737">
    <property type="term" value="C:cytoplasm"/>
    <property type="evidence" value="ECO:0007669"/>
    <property type="project" value="TreeGrafter"/>
</dbReference>
<dbReference type="GO" id="GO:0005634">
    <property type="term" value="C:nucleus"/>
    <property type="evidence" value="ECO:0007669"/>
    <property type="project" value="TreeGrafter"/>
</dbReference>
<dbReference type="InterPro" id="IPR002081">
    <property type="entry name" value="Cryptochrome/DNA_photolyase_1"/>
</dbReference>
<feature type="domain" description="Photolyase/cryptochrome alpha/beta" evidence="7">
    <location>
        <begin position="7"/>
        <end position="140"/>
    </location>
</feature>
<dbReference type="GO" id="GO:0003904">
    <property type="term" value="F:deoxyribodipyrimidine photo-lyase activity"/>
    <property type="evidence" value="ECO:0007669"/>
    <property type="project" value="TreeGrafter"/>
</dbReference>
<dbReference type="Proteomes" id="UP000094527">
    <property type="component" value="Unassembled WGS sequence"/>
</dbReference>
<dbReference type="PANTHER" id="PTHR11455:SF9">
    <property type="entry name" value="CRYPTOCHROME CIRCADIAN CLOCK 5 ISOFORM X1"/>
    <property type="match status" value="1"/>
</dbReference>
<proteinExistence type="inferred from homology"/>
<dbReference type="OrthoDB" id="435881at2759"/>
<dbReference type="InterPro" id="IPR036155">
    <property type="entry name" value="Crypto/Photolyase_N_sf"/>
</dbReference>
<evidence type="ECO:0000256" key="2">
    <source>
        <dbReference type="ARBA" id="ARBA00022630"/>
    </source>
</evidence>
<keyword evidence="2 4" id="KW-0285">Flavoprotein</keyword>
<dbReference type="EMBL" id="LJIJ01000023">
    <property type="protein sequence ID" value="ODN05388.1"/>
    <property type="molecule type" value="Genomic_DNA"/>
</dbReference>
<evidence type="ECO:0000313" key="8">
    <source>
        <dbReference type="EMBL" id="ODN05388.1"/>
    </source>
</evidence>
<keyword evidence="9" id="KW-1185">Reference proteome</keyword>
<comment type="similarity">
    <text evidence="1">Belongs to the DNA photolyase class-1 family.</text>
</comment>
<evidence type="ECO:0000256" key="3">
    <source>
        <dbReference type="ARBA" id="ARBA00022827"/>
    </source>
</evidence>
<dbReference type="PANTHER" id="PTHR11455">
    <property type="entry name" value="CRYPTOCHROME"/>
    <property type="match status" value="1"/>
</dbReference>
<dbReference type="Gene3D" id="3.40.50.620">
    <property type="entry name" value="HUPs"/>
    <property type="match status" value="1"/>
</dbReference>
<dbReference type="GO" id="GO:0003677">
    <property type="term" value="F:DNA binding"/>
    <property type="evidence" value="ECO:0007669"/>
    <property type="project" value="TreeGrafter"/>
</dbReference>
<keyword evidence="3 4" id="KW-0274">FAD</keyword>
<protein>
    <submittedName>
        <fullName evidence="8">Cryptochrome-2</fullName>
    </submittedName>
</protein>
<feature type="binding site" evidence="4">
    <location>
        <begin position="291"/>
        <end position="298"/>
    </location>
    <ligand>
        <name>FAD</name>
        <dbReference type="ChEBI" id="CHEBI:57692"/>
    </ligand>
</feature>
<organism evidence="8 9">
    <name type="scientific">Orchesella cincta</name>
    <name type="common">Springtail</name>
    <name type="synonym">Podura cincta</name>
    <dbReference type="NCBI Taxonomy" id="48709"/>
    <lineage>
        <taxon>Eukaryota</taxon>
        <taxon>Metazoa</taxon>
        <taxon>Ecdysozoa</taxon>
        <taxon>Arthropoda</taxon>
        <taxon>Hexapoda</taxon>
        <taxon>Collembola</taxon>
        <taxon>Entomobryomorpha</taxon>
        <taxon>Entomobryoidea</taxon>
        <taxon>Orchesellidae</taxon>
        <taxon>Orchesellinae</taxon>
        <taxon>Orchesella</taxon>
    </lineage>
</organism>
<dbReference type="AlphaFoldDB" id="A0A1D2NJD5"/>
<accession>A0A1D2NJD5</accession>
<dbReference type="FunFam" id="1.10.579.10:FF:000001">
    <property type="entry name" value="Cryptochrome 1"/>
    <property type="match status" value="1"/>
</dbReference>
<comment type="cofactor">
    <cofactor evidence="4">
        <name>FAD</name>
        <dbReference type="ChEBI" id="CHEBI:57692"/>
    </cofactor>
    <text evidence="4">Binds 1 FAD per subunit.</text>
</comment>
<dbReference type="Pfam" id="PF00875">
    <property type="entry name" value="DNA_photolyase"/>
    <property type="match status" value="1"/>
</dbReference>
<dbReference type="Pfam" id="PF03441">
    <property type="entry name" value="FAD_binding_7"/>
    <property type="match status" value="1"/>
</dbReference>
<dbReference type="Gene3D" id="1.25.40.80">
    <property type="match status" value="1"/>
</dbReference>
<feature type="binding site" evidence="4">
    <location>
        <begin position="389"/>
        <end position="391"/>
    </location>
    <ligand>
        <name>FAD</name>
        <dbReference type="ChEBI" id="CHEBI:57692"/>
    </ligand>
</feature>
<dbReference type="OMA" id="GNWNYTA"/>